<dbReference type="EMBL" id="JAIGNU010000001">
    <property type="protein sequence ID" value="MBX7501462.1"/>
    <property type="molecule type" value="Genomic_DNA"/>
</dbReference>
<gene>
    <name evidence="2" type="ORF">K3181_08410</name>
</gene>
<dbReference type="SUPFAM" id="SSF51391">
    <property type="entry name" value="Thiamin phosphate synthase"/>
    <property type="match status" value="1"/>
</dbReference>
<dbReference type="Proteomes" id="UP000782554">
    <property type="component" value="Unassembled WGS sequence"/>
</dbReference>
<dbReference type="Pfam" id="PF02581">
    <property type="entry name" value="TMP-TENI"/>
    <property type="match status" value="1"/>
</dbReference>
<dbReference type="InterPro" id="IPR036206">
    <property type="entry name" value="ThiamineP_synth_sf"/>
</dbReference>
<feature type="domain" description="Thiamine phosphate synthase/TenI" evidence="1">
    <location>
        <begin position="102"/>
        <end position="167"/>
    </location>
</feature>
<reference evidence="2 3" key="1">
    <citation type="submission" date="2021-08" db="EMBL/GenBank/DDBJ databases">
        <title>Comparative Genomics Analysis of the Genus Qipengyuania Reveals Extensive Genetic Diversity and Metabolic Versatility, Including the Description of Fifteen Novel Species.</title>
        <authorList>
            <person name="Liu Y."/>
        </authorList>
    </citation>
    <scope>NUCLEOTIDE SEQUENCE [LARGE SCALE GENOMIC DNA]</scope>
    <source>
        <strain evidence="2 3">YG27</strain>
    </source>
</reference>
<dbReference type="CDD" id="cd00564">
    <property type="entry name" value="TMP_TenI"/>
    <property type="match status" value="1"/>
</dbReference>
<accession>A0ABS7JV12</accession>
<protein>
    <submittedName>
        <fullName evidence="2">Thiamine phosphate synthase</fullName>
    </submittedName>
</protein>
<dbReference type="InterPro" id="IPR022998">
    <property type="entry name" value="ThiamineP_synth_TenI"/>
</dbReference>
<evidence type="ECO:0000313" key="3">
    <source>
        <dbReference type="Proteomes" id="UP000782554"/>
    </source>
</evidence>
<comment type="caution">
    <text evidence="2">The sequence shown here is derived from an EMBL/GenBank/DDBJ whole genome shotgun (WGS) entry which is preliminary data.</text>
</comment>
<evidence type="ECO:0000259" key="1">
    <source>
        <dbReference type="Pfam" id="PF02581"/>
    </source>
</evidence>
<name>A0ABS7JV12_9SPHN</name>
<organism evidence="2 3">
    <name type="scientific">Qipengyuania mesophila</name>
    <dbReference type="NCBI Taxonomy" id="2867246"/>
    <lineage>
        <taxon>Bacteria</taxon>
        <taxon>Pseudomonadati</taxon>
        <taxon>Pseudomonadota</taxon>
        <taxon>Alphaproteobacteria</taxon>
        <taxon>Sphingomonadales</taxon>
        <taxon>Erythrobacteraceae</taxon>
        <taxon>Qipengyuania</taxon>
    </lineage>
</organism>
<sequence length="184" mass="19781">MAPRYSVCVTREQPSLPLLWLLSDARNDATIEDALRTLPPGSGFVFRHYHLDPETRHARFDVLADVARQYRHVVILSGPQEWGADGHYGPSDSLGAGLRLATAHDGEELQAAIAAGVDGIFLSPVFPTASHPGAATLGVHGFHVLAQQSPVPVIALGGMTHERARELDWPRWGAIDGLASTKVA</sequence>
<dbReference type="Gene3D" id="3.20.20.70">
    <property type="entry name" value="Aldolase class I"/>
    <property type="match status" value="1"/>
</dbReference>
<keyword evidence="3" id="KW-1185">Reference proteome</keyword>
<dbReference type="InterPro" id="IPR013785">
    <property type="entry name" value="Aldolase_TIM"/>
</dbReference>
<evidence type="ECO:0000313" key="2">
    <source>
        <dbReference type="EMBL" id="MBX7501462.1"/>
    </source>
</evidence>
<proteinExistence type="predicted"/>